<name>A0A1U7GYQ1_9CYAN</name>
<dbReference type="OrthoDB" id="462212at2"/>
<sequence>MRYTNKKGTTLNLDECKNADSFFMEAEVYICEPLEMHFNQQGELKAGKKSNKAIAHLRSDGSELIPAEVEARTHRQGSQLLNLPLVLGYVVDDEGIMNNYAIEPGMSLAEYPSLEQQQRYIFQGAIAILFVTLTLMTAFTVS</sequence>
<organism evidence="2 3">
    <name type="scientific">Fischerella major NIES-592</name>
    <dbReference type="NCBI Taxonomy" id="210994"/>
    <lineage>
        <taxon>Bacteria</taxon>
        <taxon>Bacillati</taxon>
        <taxon>Cyanobacteriota</taxon>
        <taxon>Cyanophyceae</taxon>
        <taxon>Nostocales</taxon>
        <taxon>Hapalosiphonaceae</taxon>
        <taxon>Fischerella</taxon>
    </lineage>
</organism>
<dbReference type="Pfam" id="PF26394">
    <property type="entry name" value="Psb34"/>
    <property type="match status" value="1"/>
</dbReference>
<evidence type="ECO:0000313" key="2">
    <source>
        <dbReference type="EMBL" id="OKH13539.1"/>
    </source>
</evidence>
<evidence type="ECO:0000256" key="1">
    <source>
        <dbReference type="SAM" id="Phobius"/>
    </source>
</evidence>
<protein>
    <submittedName>
        <fullName evidence="2">Uncharacterized protein</fullName>
    </submittedName>
</protein>
<gene>
    <name evidence="2" type="ORF">NIES592_12935</name>
</gene>
<dbReference type="AlphaFoldDB" id="A0A1U7GYQ1"/>
<feature type="transmembrane region" description="Helical" evidence="1">
    <location>
        <begin position="120"/>
        <end position="141"/>
    </location>
</feature>
<keyword evidence="1" id="KW-1133">Transmembrane helix</keyword>
<evidence type="ECO:0000313" key="3">
    <source>
        <dbReference type="Proteomes" id="UP000186391"/>
    </source>
</evidence>
<dbReference type="Proteomes" id="UP000186391">
    <property type="component" value="Unassembled WGS sequence"/>
</dbReference>
<dbReference type="EMBL" id="MRCA01000006">
    <property type="protein sequence ID" value="OKH13539.1"/>
    <property type="molecule type" value="Genomic_DNA"/>
</dbReference>
<keyword evidence="1" id="KW-0472">Membrane</keyword>
<keyword evidence="3" id="KW-1185">Reference proteome</keyword>
<keyword evidence="1" id="KW-0812">Transmembrane</keyword>
<comment type="caution">
    <text evidence="2">The sequence shown here is derived from an EMBL/GenBank/DDBJ whole genome shotgun (WGS) entry which is preliminary data.</text>
</comment>
<dbReference type="NCBIfam" id="NF033486">
    <property type="entry name" value="harvest_ssl1498"/>
    <property type="match status" value="1"/>
</dbReference>
<dbReference type="InterPro" id="IPR048028">
    <property type="entry name" value="Psb34-like"/>
</dbReference>
<accession>A0A1U7GYQ1</accession>
<proteinExistence type="predicted"/>
<reference evidence="2 3" key="1">
    <citation type="submission" date="2016-11" db="EMBL/GenBank/DDBJ databases">
        <title>Draft Genome Sequences of Nine Cyanobacterial Strains from Diverse Habitats.</title>
        <authorList>
            <person name="Zhu T."/>
            <person name="Hou S."/>
            <person name="Lu X."/>
            <person name="Hess W.R."/>
        </authorList>
    </citation>
    <scope>NUCLEOTIDE SEQUENCE [LARGE SCALE GENOMIC DNA]</scope>
    <source>
        <strain evidence="2 3">NIES-592</strain>
    </source>
</reference>